<dbReference type="CDD" id="cd06339">
    <property type="entry name" value="PBP1_YraM_LppC_lipoprotein-like"/>
    <property type="match status" value="1"/>
</dbReference>
<evidence type="ECO:0000256" key="4">
    <source>
        <dbReference type="SAM" id="MobiDB-lite"/>
    </source>
</evidence>
<keyword evidence="2 5" id="KW-0732">Signal</keyword>
<dbReference type="Gene3D" id="3.40.50.2300">
    <property type="match status" value="2"/>
</dbReference>
<dbReference type="Pfam" id="PF13458">
    <property type="entry name" value="Peripla_BP_6"/>
    <property type="match status" value="1"/>
</dbReference>
<dbReference type="GO" id="GO:0009252">
    <property type="term" value="P:peptidoglycan biosynthetic process"/>
    <property type="evidence" value="ECO:0007669"/>
    <property type="project" value="TreeGrafter"/>
</dbReference>
<reference evidence="7 8" key="1">
    <citation type="submission" date="2017-01" db="EMBL/GenBank/DDBJ databases">
        <authorList>
            <person name="Varghese N."/>
            <person name="Submissions S."/>
        </authorList>
    </citation>
    <scope>NUCLEOTIDE SEQUENCE [LARGE SCALE GENOMIC DNA]</scope>
    <source>
        <strain evidence="7 8">ATCC 35905</strain>
    </source>
</reference>
<feature type="signal peptide" evidence="5">
    <location>
        <begin position="1"/>
        <end position="29"/>
    </location>
</feature>
<evidence type="ECO:0000256" key="3">
    <source>
        <dbReference type="ARBA" id="ARBA00023136"/>
    </source>
</evidence>
<dbReference type="RefSeq" id="WP_029311860.1">
    <property type="nucleotide sequence ID" value="NZ_FTNE01000014.1"/>
</dbReference>
<dbReference type="EMBL" id="FTNE01000014">
    <property type="protein sequence ID" value="SIR05586.1"/>
    <property type="molecule type" value="Genomic_DNA"/>
</dbReference>
<dbReference type="PANTHER" id="PTHR38038:SF1">
    <property type="entry name" value="PENICILLIN-BINDING PROTEIN ACTIVATOR LPOA"/>
    <property type="match status" value="1"/>
</dbReference>
<dbReference type="OrthoDB" id="7210494at2"/>
<dbReference type="PROSITE" id="PS51257">
    <property type="entry name" value="PROKAR_LIPOPROTEIN"/>
    <property type="match status" value="1"/>
</dbReference>
<comment type="similarity">
    <text evidence="1">Belongs to the leucine-binding protein family.</text>
</comment>
<proteinExistence type="inferred from homology"/>
<sequence length="435" mass="44109">MSHRALTPLRLTLATVAATSLLLSSCTEPAPTLPGVTPATGIAPPPAAPDSGRTSGPVALLVPLSGPLAAIGQSIEQSVKLAFTAPGAPALDVRDTGGTPQGAAAAAQAAIAAGDGLILGPLTKNDTQAVAPIAHAANVNVLAFTNDETVAAPGVWPLGVSPGQQVRRVVSYAADHGRTRTAAILPENAYGRLMGSALQAQAQQLGEPSPQISYFGSSFSSLTQTVRSVSDFDSRGAGIEARIRAARAEDNEAGRIAAAKLERQPIPPPPFDALLVGATGEQLAEIGTLLPYYEAAPPQIQLLGPALWARDATAMASHDSLRGALYAARDPSLGVGFQQKFQSVYGNPPPSSVDNVAFDAGAIAVLAAREGGFTAETLTNPTGFSGTDGVFRLDADGHVQRGLAVFKVEPGGPQIVSPAPSDLPPPPAAVAPPTS</sequence>
<protein>
    <submittedName>
        <fullName evidence="7">Amino acid/amide ABC transporter substrate-binding protein, HAAT family</fullName>
    </submittedName>
</protein>
<dbReference type="InterPro" id="IPR028081">
    <property type="entry name" value="Leu-bd"/>
</dbReference>
<comment type="caution">
    <text evidence="7">The sequence shown here is derived from an EMBL/GenBank/DDBJ whole genome shotgun (WGS) entry which is preliminary data.</text>
</comment>
<dbReference type="AlphaFoldDB" id="A0A8G2FH42"/>
<keyword evidence="8" id="KW-1185">Reference proteome</keyword>
<dbReference type="InterPro" id="IPR007443">
    <property type="entry name" value="LpoA"/>
</dbReference>
<dbReference type="PANTHER" id="PTHR38038">
    <property type="entry name" value="PENICILLIN-BINDING PROTEIN ACTIVATOR LPOA"/>
    <property type="match status" value="1"/>
</dbReference>
<evidence type="ECO:0000313" key="7">
    <source>
        <dbReference type="EMBL" id="SIR05586.1"/>
    </source>
</evidence>
<keyword evidence="3" id="KW-0472">Membrane</keyword>
<feature type="domain" description="Leucine-binding protein" evidence="6">
    <location>
        <begin position="58"/>
        <end position="412"/>
    </location>
</feature>
<feature type="compositionally biased region" description="Pro residues" evidence="4">
    <location>
        <begin position="421"/>
        <end position="435"/>
    </location>
</feature>
<evidence type="ECO:0000259" key="6">
    <source>
        <dbReference type="Pfam" id="PF13458"/>
    </source>
</evidence>
<dbReference type="Proteomes" id="UP000186308">
    <property type="component" value="Unassembled WGS sequence"/>
</dbReference>
<evidence type="ECO:0000256" key="5">
    <source>
        <dbReference type="SAM" id="SignalP"/>
    </source>
</evidence>
<evidence type="ECO:0000256" key="2">
    <source>
        <dbReference type="ARBA" id="ARBA00022729"/>
    </source>
</evidence>
<dbReference type="GO" id="GO:0031241">
    <property type="term" value="C:periplasmic side of cell outer membrane"/>
    <property type="evidence" value="ECO:0007669"/>
    <property type="project" value="TreeGrafter"/>
</dbReference>
<name>A0A8G2FH42_ACIRU</name>
<dbReference type="InterPro" id="IPR028082">
    <property type="entry name" value="Peripla_BP_I"/>
</dbReference>
<feature type="chain" id="PRO_5034964084" evidence="5">
    <location>
        <begin position="30"/>
        <end position="435"/>
    </location>
</feature>
<gene>
    <name evidence="7" type="ORF">SAMN05421828_11474</name>
</gene>
<accession>A0A8G2FH42</accession>
<organism evidence="7 8">
    <name type="scientific">Acidiphilium rubrum</name>
    <dbReference type="NCBI Taxonomy" id="526"/>
    <lineage>
        <taxon>Bacteria</taxon>
        <taxon>Pseudomonadati</taxon>
        <taxon>Pseudomonadota</taxon>
        <taxon>Alphaproteobacteria</taxon>
        <taxon>Acetobacterales</taxon>
        <taxon>Acidocellaceae</taxon>
        <taxon>Acidiphilium</taxon>
    </lineage>
</organism>
<feature type="region of interest" description="Disordered" evidence="4">
    <location>
        <begin position="410"/>
        <end position="435"/>
    </location>
</feature>
<evidence type="ECO:0000313" key="8">
    <source>
        <dbReference type="Proteomes" id="UP000186308"/>
    </source>
</evidence>
<evidence type="ECO:0000256" key="1">
    <source>
        <dbReference type="ARBA" id="ARBA00010062"/>
    </source>
</evidence>
<dbReference type="GO" id="GO:0030234">
    <property type="term" value="F:enzyme regulator activity"/>
    <property type="evidence" value="ECO:0007669"/>
    <property type="project" value="TreeGrafter"/>
</dbReference>
<dbReference type="SUPFAM" id="SSF53822">
    <property type="entry name" value="Periplasmic binding protein-like I"/>
    <property type="match status" value="1"/>
</dbReference>